<dbReference type="PROSITE" id="PS00518">
    <property type="entry name" value="ZF_RING_1"/>
    <property type="match status" value="1"/>
</dbReference>
<accession>A0A814DL68</accession>
<keyword evidence="5" id="KW-0539">Nucleus</keyword>
<feature type="domain" description="RING-type" evidence="7">
    <location>
        <begin position="15"/>
        <end position="53"/>
    </location>
</feature>
<comment type="caution">
    <text evidence="8">The sequence shown here is derived from an EMBL/GenBank/DDBJ whole genome shotgun (WGS) entry which is preliminary data.</text>
</comment>
<dbReference type="SUPFAM" id="SSF57850">
    <property type="entry name" value="RING/U-box"/>
    <property type="match status" value="1"/>
</dbReference>
<dbReference type="Gene3D" id="3.10.20.90">
    <property type="entry name" value="Phosphatidylinositol 3-kinase Catalytic Subunit, Chain A, domain 1"/>
    <property type="match status" value="1"/>
</dbReference>
<evidence type="ECO:0000256" key="3">
    <source>
        <dbReference type="ARBA" id="ARBA00022771"/>
    </source>
</evidence>
<sequence>IEYKMKTELNELFQCKLCHGYITQATVINECLHRFCKSCIVDYFQNKSVCPICGLNIRNPWNSLKLDAAFQRLIYTIFPSILEREINNHSTFIKKSLKVSNIDHLTIYDETIIDVYLEYWDLSSELLSIDCDTSSILTLIPCYLECIASLPVRLVEKFIRIKHNIEPTLKIDLFYKTHLLDLNERLIDVCYCFNQTTKKRSLDIRFVISQKGYLTIIEYLRRKNLLTIRKKKKDNDTVRSLRPRLLSTIESNRTPKLSRRQSIAAVVPIIRRSVNRQLINDEQPCIAVERFIEDPIVEDNDLAPLHIDTTQFESSIIHVENVDTEANLNTEQQPVKTNDIISEKQILSSGASTTSSTTDPANDPSLKVKIRRVKTSWYIPQQIDGQHTNTNPTEEQPLPDLINSCSKKITKRKKPITDKSSIFSTKKLCTTKDFFSSNRTLTPSIIASTTKPVMARKKRKARFVPTMVKPPMSIFDRDHLLTGAYDYCDDFDFRPCSSKTTVSIAAPRSPEIVIINVEGGVETNESNGIMGDSTVSTLQKKNICKVPPYVPETSSLSPVKLATSLPVVVVPASDDKIETILTTATLSPKKNDIPPSIVDVSSLTTTTDETLSSTKKIRMLNSVPKLKTTTHKPFYFTKPTSPTSSSSIISISPNMTTKRTLLPKTTSATKTIKIVSSSTSSSLKNSVRNITLNSSDKTKQLTELQCSSHLMSSSTLSAPITCSFDTIPLDLSMKRS</sequence>
<dbReference type="InterPro" id="IPR051507">
    <property type="entry name" value="PcG_RING_finger"/>
</dbReference>
<keyword evidence="4" id="KW-0862">Zinc</keyword>
<dbReference type="Proteomes" id="UP000681722">
    <property type="component" value="Unassembled WGS sequence"/>
</dbReference>
<evidence type="ECO:0000259" key="7">
    <source>
        <dbReference type="PROSITE" id="PS50089"/>
    </source>
</evidence>
<dbReference type="EMBL" id="CAJOBC010002389">
    <property type="protein sequence ID" value="CAF3730681.1"/>
    <property type="molecule type" value="Genomic_DNA"/>
</dbReference>
<evidence type="ECO:0000256" key="1">
    <source>
        <dbReference type="ARBA" id="ARBA00004123"/>
    </source>
</evidence>
<dbReference type="PANTHER" id="PTHR45893">
    <property type="entry name" value="POLYCOMB GROUP RING FINGER PROTEIN"/>
    <property type="match status" value="1"/>
</dbReference>
<evidence type="ECO:0000256" key="4">
    <source>
        <dbReference type="ARBA" id="ARBA00022833"/>
    </source>
</evidence>
<protein>
    <recommendedName>
        <fullName evidence="7">RING-type domain-containing protein</fullName>
    </recommendedName>
</protein>
<dbReference type="InterPro" id="IPR013083">
    <property type="entry name" value="Znf_RING/FYVE/PHD"/>
</dbReference>
<evidence type="ECO:0000313" key="10">
    <source>
        <dbReference type="Proteomes" id="UP000663829"/>
    </source>
</evidence>
<gene>
    <name evidence="8" type="ORF">GPM918_LOCUS11480</name>
    <name evidence="9" type="ORF">SRO942_LOCUS11481</name>
</gene>
<dbReference type="EMBL" id="CAJNOQ010002389">
    <property type="protein sequence ID" value="CAF0955602.1"/>
    <property type="molecule type" value="Genomic_DNA"/>
</dbReference>
<dbReference type="Gene3D" id="3.30.40.10">
    <property type="entry name" value="Zinc/RING finger domain, C3HC4 (zinc finger)"/>
    <property type="match status" value="1"/>
</dbReference>
<dbReference type="GO" id="GO:0005634">
    <property type="term" value="C:nucleus"/>
    <property type="evidence" value="ECO:0007669"/>
    <property type="project" value="UniProtKB-SubCell"/>
</dbReference>
<keyword evidence="3 6" id="KW-0863">Zinc-finger</keyword>
<dbReference type="AlphaFoldDB" id="A0A814DL68"/>
<dbReference type="OrthoDB" id="1305878at2759"/>
<evidence type="ECO:0000256" key="2">
    <source>
        <dbReference type="ARBA" id="ARBA00022723"/>
    </source>
</evidence>
<keyword evidence="2" id="KW-0479">Metal-binding</keyword>
<evidence type="ECO:0000313" key="9">
    <source>
        <dbReference type="EMBL" id="CAF3730681.1"/>
    </source>
</evidence>
<dbReference type="Pfam" id="PF13923">
    <property type="entry name" value="zf-C3HC4_2"/>
    <property type="match status" value="1"/>
</dbReference>
<comment type="subcellular location">
    <subcellularLocation>
        <location evidence="1">Nucleus</location>
    </subcellularLocation>
</comment>
<feature type="non-terminal residue" evidence="8">
    <location>
        <position position="1"/>
    </location>
</feature>
<dbReference type="InterPro" id="IPR001841">
    <property type="entry name" value="Znf_RING"/>
</dbReference>
<dbReference type="InterPro" id="IPR017907">
    <property type="entry name" value="Znf_RING_CS"/>
</dbReference>
<dbReference type="PROSITE" id="PS50089">
    <property type="entry name" value="ZF_RING_2"/>
    <property type="match status" value="1"/>
</dbReference>
<dbReference type="GO" id="GO:0008270">
    <property type="term" value="F:zinc ion binding"/>
    <property type="evidence" value="ECO:0007669"/>
    <property type="project" value="UniProtKB-KW"/>
</dbReference>
<dbReference type="SMART" id="SM00184">
    <property type="entry name" value="RING"/>
    <property type="match status" value="1"/>
</dbReference>
<keyword evidence="10" id="KW-1185">Reference proteome</keyword>
<evidence type="ECO:0000256" key="5">
    <source>
        <dbReference type="ARBA" id="ARBA00023242"/>
    </source>
</evidence>
<evidence type="ECO:0000313" key="8">
    <source>
        <dbReference type="EMBL" id="CAF0955602.1"/>
    </source>
</evidence>
<reference evidence="8" key="1">
    <citation type="submission" date="2021-02" db="EMBL/GenBank/DDBJ databases">
        <authorList>
            <person name="Nowell W R."/>
        </authorList>
    </citation>
    <scope>NUCLEOTIDE SEQUENCE</scope>
</reference>
<dbReference type="Proteomes" id="UP000663829">
    <property type="component" value="Unassembled WGS sequence"/>
</dbReference>
<organism evidence="8 10">
    <name type="scientific">Didymodactylos carnosus</name>
    <dbReference type="NCBI Taxonomy" id="1234261"/>
    <lineage>
        <taxon>Eukaryota</taxon>
        <taxon>Metazoa</taxon>
        <taxon>Spiralia</taxon>
        <taxon>Gnathifera</taxon>
        <taxon>Rotifera</taxon>
        <taxon>Eurotatoria</taxon>
        <taxon>Bdelloidea</taxon>
        <taxon>Philodinida</taxon>
        <taxon>Philodinidae</taxon>
        <taxon>Didymodactylos</taxon>
    </lineage>
</organism>
<proteinExistence type="predicted"/>
<name>A0A814DL68_9BILA</name>
<evidence type="ECO:0000256" key="6">
    <source>
        <dbReference type="PROSITE-ProRule" id="PRU00175"/>
    </source>
</evidence>